<protein>
    <submittedName>
        <fullName evidence="1">Uncharacterized protein</fullName>
    </submittedName>
</protein>
<name>X1BF39_9ZZZZ</name>
<dbReference type="EMBL" id="BART01009924">
    <property type="protein sequence ID" value="GAG82738.1"/>
    <property type="molecule type" value="Genomic_DNA"/>
</dbReference>
<dbReference type="AlphaFoldDB" id="X1BF39"/>
<accession>X1BF39</accession>
<comment type="caution">
    <text evidence="1">The sequence shown here is derived from an EMBL/GenBank/DDBJ whole genome shotgun (WGS) entry which is preliminary data.</text>
</comment>
<proteinExistence type="predicted"/>
<evidence type="ECO:0000313" key="1">
    <source>
        <dbReference type="EMBL" id="GAG82738.1"/>
    </source>
</evidence>
<reference evidence="1" key="1">
    <citation type="journal article" date="2014" name="Front. Microbiol.">
        <title>High frequency of phylogenetically diverse reductive dehalogenase-homologous genes in deep subseafloor sedimentary metagenomes.</title>
        <authorList>
            <person name="Kawai M."/>
            <person name="Futagami T."/>
            <person name="Toyoda A."/>
            <person name="Takaki Y."/>
            <person name="Nishi S."/>
            <person name="Hori S."/>
            <person name="Arai W."/>
            <person name="Tsubouchi T."/>
            <person name="Morono Y."/>
            <person name="Uchiyama I."/>
            <person name="Ito T."/>
            <person name="Fujiyama A."/>
            <person name="Inagaki F."/>
            <person name="Takami H."/>
        </authorList>
    </citation>
    <scope>NUCLEOTIDE SEQUENCE</scope>
    <source>
        <strain evidence="1">Expedition CK06-06</strain>
    </source>
</reference>
<organism evidence="1">
    <name type="scientific">marine sediment metagenome</name>
    <dbReference type="NCBI Taxonomy" id="412755"/>
    <lineage>
        <taxon>unclassified sequences</taxon>
        <taxon>metagenomes</taxon>
        <taxon>ecological metagenomes</taxon>
    </lineage>
</organism>
<sequence length="91" mass="10740">MEALNETGEKWVDDKNLKRVENELKGIFELIKTKDIIASFRELEGVERKFLVEDVDVIFVYISTWNWPDQITQFIRNMGKPVILYTMADSK</sequence>
<gene>
    <name evidence="1" type="ORF">S01H4_21812</name>
</gene>
<feature type="non-terminal residue" evidence="1">
    <location>
        <position position="91"/>
    </location>
</feature>